<dbReference type="Pfam" id="PF06082">
    <property type="entry name" value="YjbH"/>
    <property type="match status" value="1"/>
</dbReference>
<dbReference type="RefSeq" id="WP_113823024.1">
    <property type="nucleotide sequence ID" value="NZ_QOCE01000022.1"/>
</dbReference>
<keyword evidence="1" id="KW-0732">Signal</keyword>
<accession>A0A366X5T1</accession>
<protein>
    <submittedName>
        <fullName evidence="2">YjbH domain-containing protein</fullName>
    </submittedName>
</protein>
<organism evidence="2 3">
    <name type="scientific">Phaeobacter gallaeciensis</name>
    <dbReference type="NCBI Taxonomy" id="60890"/>
    <lineage>
        <taxon>Bacteria</taxon>
        <taxon>Pseudomonadati</taxon>
        <taxon>Pseudomonadota</taxon>
        <taxon>Alphaproteobacteria</taxon>
        <taxon>Rhodobacterales</taxon>
        <taxon>Roseobacteraceae</taxon>
        <taxon>Phaeobacter</taxon>
    </lineage>
</organism>
<proteinExistence type="predicted"/>
<dbReference type="OrthoDB" id="19542at2"/>
<evidence type="ECO:0000256" key="1">
    <source>
        <dbReference type="SAM" id="SignalP"/>
    </source>
</evidence>
<comment type="caution">
    <text evidence="2">The sequence shown here is derived from an EMBL/GenBank/DDBJ whole genome shotgun (WGS) entry which is preliminary data.</text>
</comment>
<gene>
    <name evidence="2" type="ORF">DS909_08490</name>
</gene>
<evidence type="ECO:0000313" key="3">
    <source>
        <dbReference type="Proteomes" id="UP000252706"/>
    </source>
</evidence>
<sequence>MRLVAVLAGFLTLGVGTVHAQSAILSETQEPQYKPLPPPSLNFYGSPGLVDMPTGEMMPEGQFSSALSYFGGQTRVTLSFQPTEWMSASFRYNGIQNWNLRGFPTYYDRGFDVRFRLFKETRRFPSIVLGLQDFAGTGIYASEYFVATKTFETPAVWNARLPGKLKISAGIGWGRLGSHGSIGSFGTRPSFNSGNTGGQISYDQWFRGPFAPFGGVEWQATDRLGFKMEYSSDAYVPETQDTSVFVRKSSFNFGVEYQATPRTRLGAYYLYGSELGFSAQIQLSPYFPQGNPITPAPYPVQVRPDRNSNPEAWQTTWTESAGAPATLRDSLAPVLENDGLILEALDVSAHTAELQFRNRRYRSNAVAIGRAARWMARILPASIETFRLVPVSRGLPLSAVVIRRSDLEVLEYGPNSSQAMLALVGFEDAKPLSANAVKGKDLYPDFSWSVAPYFTPGYFDPVQPFRIDVGVEVGGTYQPAPGWVVSGKMRQRIAGNLEDGRVAPSNLPPVRTDQALYAQYSTTLNQLYLARYWRPGKDLYARATAGYFEYGYGGLSTEVLWKPVSSRVALGVEANYAIKRDYDQRLGFQDYKVFTGHASAYLDMNNGFAAQLDVGRYLAGDYGATFSLDRVFNNGWSVGGFFTLTNVSAEDFGEGSFDKGIRFSMPLRWFLGKPSRKSLGTVIRPIQRDGGARVSVPGRLYGPVREAHRKAMSDQWTRFWE</sequence>
<dbReference type="Proteomes" id="UP000252706">
    <property type="component" value="Unassembled WGS sequence"/>
</dbReference>
<feature type="signal peptide" evidence="1">
    <location>
        <begin position="1"/>
        <end position="20"/>
    </location>
</feature>
<dbReference type="EMBL" id="QOCE01000022">
    <property type="protein sequence ID" value="RBW57031.1"/>
    <property type="molecule type" value="Genomic_DNA"/>
</dbReference>
<name>A0A366X5T1_9RHOB</name>
<evidence type="ECO:0000313" key="2">
    <source>
        <dbReference type="EMBL" id="RBW57031.1"/>
    </source>
</evidence>
<dbReference type="InterPro" id="IPR010344">
    <property type="entry name" value="YbjH"/>
</dbReference>
<dbReference type="AlphaFoldDB" id="A0A366X5T1"/>
<feature type="chain" id="PRO_5017034649" evidence="1">
    <location>
        <begin position="21"/>
        <end position="721"/>
    </location>
</feature>
<reference evidence="2 3" key="1">
    <citation type="submission" date="2018-07" db="EMBL/GenBank/DDBJ databases">
        <title>Modular assembly of carbohydrate-degrading microbial communities in the ocean.</title>
        <authorList>
            <person name="Enke T.N."/>
            <person name="Datta M.S."/>
            <person name="Schwartzman J.A."/>
            <person name="Cermak N."/>
            <person name="Schmitz D.A."/>
            <person name="Barrere J."/>
            <person name="Cordero O.X."/>
        </authorList>
    </citation>
    <scope>NUCLEOTIDE SEQUENCE [LARGE SCALE GENOMIC DNA]</scope>
    <source>
        <strain evidence="2 3">C3M10</strain>
    </source>
</reference>